<protein>
    <recommendedName>
        <fullName evidence="21">PKD domain-containing protein</fullName>
    </recommendedName>
</protein>
<dbReference type="PANTHER" id="PTHR10877:SF150">
    <property type="entry name" value="REJ DOMAIN-CONTAINING PROTEIN"/>
    <property type="match status" value="1"/>
</dbReference>
<evidence type="ECO:0000256" key="7">
    <source>
        <dbReference type="ARBA" id="ARBA00022989"/>
    </source>
</evidence>
<feature type="transmembrane region" description="Helical" evidence="15">
    <location>
        <begin position="2606"/>
        <end position="2624"/>
    </location>
</feature>
<keyword evidence="4" id="KW-1003">Cell membrane</keyword>
<dbReference type="EMBL" id="VSWD01000010">
    <property type="protein sequence ID" value="KAK3089119.1"/>
    <property type="molecule type" value="Genomic_DNA"/>
</dbReference>
<dbReference type="Proteomes" id="UP001186944">
    <property type="component" value="Unassembled WGS sequence"/>
</dbReference>
<dbReference type="InterPro" id="IPR013783">
    <property type="entry name" value="Ig-like_fold"/>
</dbReference>
<evidence type="ECO:0000256" key="11">
    <source>
        <dbReference type="ARBA" id="ARBA00023273"/>
    </source>
</evidence>
<dbReference type="SUPFAM" id="SSF49723">
    <property type="entry name" value="Lipase/lipooxygenase domain (PLAT/LH2 domain)"/>
    <property type="match status" value="1"/>
</dbReference>
<feature type="transmembrane region" description="Helical" evidence="15">
    <location>
        <begin position="3110"/>
        <end position="3129"/>
    </location>
</feature>
<feature type="region of interest" description="Disordered" evidence="14">
    <location>
        <begin position="2694"/>
        <end position="2716"/>
    </location>
</feature>
<comment type="caution">
    <text evidence="19">The sequence shown here is derived from an EMBL/GenBank/DDBJ whole genome shotgun (WGS) entry which is preliminary data.</text>
</comment>
<dbReference type="Pfam" id="PF00801">
    <property type="entry name" value="PKD"/>
    <property type="match status" value="1"/>
</dbReference>
<dbReference type="CDD" id="cd00146">
    <property type="entry name" value="PKD"/>
    <property type="match status" value="1"/>
</dbReference>
<dbReference type="SMART" id="SM00303">
    <property type="entry name" value="GPS"/>
    <property type="match status" value="1"/>
</dbReference>
<dbReference type="InterPro" id="IPR002889">
    <property type="entry name" value="WSC_carb-bd"/>
</dbReference>
<dbReference type="PROSITE" id="PS50095">
    <property type="entry name" value="PLAT"/>
    <property type="match status" value="1"/>
</dbReference>
<keyword evidence="6" id="KW-0732">Signal</keyword>
<feature type="domain" description="PKD" evidence="16">
    <location>
        <begin position="503"/>
        <end position="564"/>
    </location>
</feature>
<dbReference type="InterPro" id="IPR000203">
    <property type="entry name" value="GPS"/>
</dbReference>
<comment type="caution">
    <text evidence="13">Lacks conserved residue(s) required for the propagation of feature annotation.</text>
</comment>
<feature type="transmembrane region" description="Helical" evidence="15">
    <location>
        <begin position="3080"/>
        <end position="3098"/>
    </location>
</feature>
<evidence type="ECO:0000256" key="2">
    <source>
        <dbReference type="ARBA" id="ARBA00004651"/>
    </source>
</evidence>
<dbReference type="Gene3D" id="2.60.60.20">
    <property type="entry name" value="PLAT/LH2 domain"/>
    <property type="match status" value="1"/>
</dbReference>
<dbReference type="PRINTS" id="PR01433">
    <property type="entry name" value="POLYCYSTIN2"/>
</dbReference>
<dbReference type="InterPro" id="IPR046791">
    <property type="entry name" value="Polycystin_dom"/>
</dbReference>
<evidence type="ECO:0000256" key="12">
    <source>
        <dbReference type="PIRSR" id="PIRSR603915-2"/>
    </source>
</evidence>
<gene>
    <name evidence="19" type="ORF">FSP39_001015</name>
</gene>
<comment type="subcellular location">
    <subcellularLocation>
        <location evidence="2">Cell membrane</location>
        <topology evidence="2">Multi-pass membrane protein</topology>
    </subcellularLocation>
    <subcellularLocation>
        <location evidence="1">Cell projection</location>
        <location evidence="1">Cilium</location>
    </subcellularLocation>
</comment>
<feature type="compositionally biased region" description="Polar residues" evidence="14">
    <location>
        <begin position="2694"/>
        <end position="2712"/>
    </location>
</feature>
<dbReference type="InterPro" id="IPR046338">
    <property type="entry name" value="GAIN_dom_sf"/>
</dbReference>
<dbReference type="InterPro" id="IPR001024">
    <property type="entry name" value="PLAT/LH2_dom"/>
</dbReference>
<name>A0AA88XXU2_PINIB</name>
<evidence type="ECO:0000256" key="9">
    <source>
        <dbReference type="ARBA" id="ARBA00023136"/>
    </source>
</evidence>
<keyword evidence="20" id="KW-1185">Reference proteome</keyword>
<evidence type="ECO:0000256" key="3">
    <source>
        <dbReference type="ARBA" id="ARBA00007200"/>
    </source>
</evidence>
<evidence type="ECO:0000313" key="19">
    <source>
        <dbReference type="EMBL" id="KAK3089119.1"/>
    </source>
</evidence>
<dbReference type="FunFam" id="2.60.60.20:FF:000022">
    <property type="entry name" value="Uncharacterized protein"/>
    <property type="match status" value="1"/>
</dbReference>
<evidence type="ECO:0000256" key="10">
    <source>
        <dbReference type="ARBA" id="ARBA00023180"/>
    </source>
</evidence>
<keyword evidence="7 15" id="KW-1133">Transmembrane helix</keyword>
<feature type="transmembrane region" description="Helical" evidence="15">
    <location>
        <begin position="3161"/>
        <end position="3181"/>
    </location>
</feature>
<dbReference type="SUPFAM" id="SSF49299">
    <property type="entry name" value="PKD domain"/>
    <property type="match status" value="3"/>
</dbReference>
<feature type="transmembrane region" description="Helical" evidence="15">
    <location>
        <begin position="2418"/>
        <end position="2436"/>
    </location>
</feature>
<dbReference type="SMART" id="SM00089">
    <property type="entry name" value="PKD"/>
    <property type="match status" value="3"/>
</dbReference>
<dbReference type="PROSITE" id="PS51212">
    <property type="entry name" value="WSC"/>
    <property type="match status" value="1"/>
</dbReference>
<evidence type="ECO:0000259" key="16">
    <source>
        <dbReference type="PROSITE" id="PS50093"/>
    </source>
</evidence>
<dbReference type="Gene3D" id="2.60.40.10">
    <property type="entry name" value="Immunoglobulins"/>
    <property type="match status" value="2"/>
</dbReference>
<evidence type="ECO:0000256" key="8">
    <source>
        <dbReference type="ARBA" id="ARBA00023069"/>
    </source>
</evidence>
<dbReference type="GO" id="GO:0005262">
    <property type="term" value="F:calcium channel activity"/>
    <property type="evidence" value="ECO:0007669"/>
    <property type="project" value="TreeGrafter"/>
</dbReference>
<dbReference type="InterPro" id="IPR022409">
    <property type="entry name" value="PKD/Chitinase_dom"/>
</dbReference>
<feature type="transmembrane region" description="Helical" evidence="15">
    <location>
        <begin position="3201"/>
        <end position="3223"/>
    </location>
</feature>
<comment type="similarity">
    <text evidence="3">Belongs to the polycystin family.</text>
</comment>
<dbReference type="GO" id="GO:0005929">
    <property type="term" value="C:cilium"/>
    <property type="evidence" value="ECO:0007669"/>
    <property type="project" value="UniProtKB-SubCell"/>
</dbReference>
<feature type="domain" description="PLAT" evidence="17">
    <location>
        <begin position="2461"/>
        <end position="2581"/>
    </location>
</feature>
<dbReference type="InterPro" id="IPR013122">
    <property type="entry name" value="PKD1_2_channel"/>
</dbReference>
<sequence length="3410" mass="377496">GCYYEDKRNRHFSVTPGDYSPESMTPALCAAKCGAFQYDYAALTFGKFCFCASTLPVSGVVSDINCATPCSGNITVTCGAADYADVYSSSPPIIGLELTATPSLSNGISVVHVGDVVSFSASYKSSGAGLTFQLDYGDGAGRTNKNDTDMWSQRFYTPGQYQITLSGNDLIDSLVEKQATTTVMVEAKVKNVSLTCQDFMASFEEGKCDLVILGGTNLQITHTVDGTPYTSFYIAEPPTYTAGPDIPRTGANIVAGDTSGNIIVMPRSEFEHSGTLIGFEYFGESAGNVNFYVFSPTCGDYCFDTNNCNPTCEGLKQRTCSGGDQYCTASGKCFNGGTCPALPVRYDGSQRTALTQEAIITHSISAGYGYFELDLTQYDIAVSPGYIIGYQTAGGKLSAITTANDISDLSTNDIAATGAATLLNKRHMLRAVSSAGSAAIIPYTFSTTGVKTVSVTITNTVTSDSQTVTDTISVIEGIDKAVIDIPTYIEKGVDVSFQLEPHTGTNVTYWWDFGDLTEINTTDAVHLKQYATVGEFNVTVMAFNPMSSKTNYKTIIVQERIVGLDLIGQFAVVNEITSIQVAMTTGTHYTCDWTQDGTSLGSTSDVVTPPNSYYNITFTLDGTYTISTTCTNNLNSMASSVQITAQRRITGLQLINTGALLNQQYKVRFRWSDGSNPQFSLQFNGATKSLTVDNFLLEVETIQTFPAESSPTTYPLNITAYNLVSNEQIVTNFGIESEIVNPIPTIDNNLPLGYKAVAKGDILSFGIDASSGTNVNVKWEHWNPANSYTVVNDVTIATWTTTQSESITFNDLGYHNVTLTIQNAYSSNVYQYRILAIAPVENMLIDSISATLFVPPADIIVSFTQSPTTIPPNEAKIVIDFGDGTTAQTLDFDLAMSIPYQYRVDGTFTISANISNVVSSQVVTQTVDIVEAIDALEIAPEPAHAPKGDPVDVRVKLRRGGTGSKLRLKWDMGAGYGAYQDRTGASPDGYDSKFHTFNTLGNHVLRVTAQSALETKETTYTITCQEKVTSAFTFSTNYPKDFASGGTLTFDLQYNGVIPTDAYITFDYGDGTSSGALSLSSYITISGGSHIFSHTYTSDGDYVTTFQIYNLVSSETIQIPSGAYLDFVNLQAVAKWKPFVPLNGPDLDGYGASNDIFPQDRPVRFLMSRTQGTLIYYNVIATGPDVIVCNKTDPDVVEVDFSTAKPGTYSVDITAINPLFSRTISRTIQIMEPVEGITIDDGGIHAAAYALKKFNMSFTYVGSDSCVVVDFGDDRGLKAYGSSAVCAANPQSSSAVYISDITTNRIEIDHTYIAMGTFIVSANGFNSYSTATANFTHVISTVDCSQPRLGIKNRKENFYDPQKFVKSLRLNIVGVTDINCAHTLNNEKRWTLFKVDTNTGEETDEINITALSSSKKAALSLPPLYLEYGLYKAVYFIVMDPGQFQSNETFSTSVDHFVEIIESPLVVRIFSGGTTKVNRGYGIQVTIEPVLYSEDPDLASNVPQNFDNFTWFCREKSETFPSPLPSPQTPYTDAQLATNPPDNGGCFRKGPGQIDEMTGSLTFSTTNMKINSTYVFEVEGYKGNRMSRTSAELLILDGTPPELEISCGPHLCLPDTDGQLIRPSARLSLTVNCTAECSGQLSYQWIIRRENHQWQNNLEEIVDLGNYVDGVNSDNIAVSTDLFDQKPNVLRYEVEVIATRIGTSDWGMAQMKLRINSPPSGGSCTVSPLVGEALNDNFTVSCPGWSDTDGIKLYSVYTMVSGDSLQRQVIYGELTSYTVQLQVGPDYDDYNTTVYVRITDVHDAATVVKAGIIQVKPMSATAIEAKFTAMTTELADNLDEEIAKGDTIGLNELAATLASLINGASKNLSAAYAGIDVASTHVSTGMGVNYDNRQGAFDISQSTYEKEKIYQEKRDINVKIVAQITEALNTITLGTMSSCALTASTLAQLTIYAENCARPCQESVADVAENIALTIPQLAEEGSTLEEVTVAATGIISTLSNIVQASNVNFDDPSNTDKKDVEDKTFYDSDWETDQEGIPFDVPNLEQGTDELLRITNKEYQINTGKRTEGIFASALQSLRGTLMKMKVDGEKPTVISTPSIVISFEKNQAQKVASKAIALGDEGSVALPDWCSMQSGSCNPDASVMIQASYTTFFPNAHTSNAQELSPYSGALNIDLFGDDGNAISVTGASDPISLTIPLDRNMPTPETDEITPYIPDRDSEHYFYQTTTITASRSSIQEVFRGVKIGVQLLVLVKLGTIQNINQDFDSVCMIPHRMVYDGQYGNTADHPDPYSCFMDSDEVNGYTGEVSFAIRQMQPGEHDRYISKSHVPTSFPKGSGEFSTNYTSQFISAGCKYYDETAQDWATSGCKVSPYTNDKTVRCECTHLTTFAGGWVVVPNTIDWNFVFSNMDFYKNPTLYITQIIIIVVYLIAVIWARRQDKLDVEKLGLTPLADNDKKDHYYYEIVVVTGMRRNAGSDSKVSFILAGENDETEVRELVDKKRKILRRGAVDGFLMAVSKPLGQLTYLHLWHDNSGKGKFASWYMRSIVVRDVQTNDKIIPVAGKEQMTEFSHLFSEKTTKSLSDGHLWFSVVARPPQSRFTRVQRVSCCLCLLFMTMVTNAMFYETAENTDANNTFTFGPFALTPEQIYIGVVSNLIVFPINFLVVLLFRKSRPRKKRPSRVLEALKETSKPATSVTDINPTLKASQSSCPTPQILDKNRPDTFDVTSTNLVFLTAIFFSLIIKNPGGDDDEEAEDEENAQLQQDEELLHNNEGEVFSFTKPRKAAYRPPDPSLLQKAREVRMKEIKMWAVVREIVFYAFFLWILMVISYRNRSYNSFLYKQSLDKVFIATNDTRHHYMKIKNQNDFWVWAKSGLITGLRASVWYNDDQPLFMRGYINDKQSRIMGYATMRQLRIRPGGTCKIPKDMQSVISECNDAYDIDEQDEGTYRAGWLPLTGNSSVDEDREEYKYLTAKSLDGYPYFGTMAVYGGGGYIVRLRGNTTVLYDKLDQLQREGWVDKYTRAVFIEFTGYNPGVNLFGISTLLLEVLPSQGFFPAYRFEPVMLLPYMDSVMLFQIACEIIYLLFTLVFTIQLLRGLIREKKEFFREFWNLVDIGICAMSITAIVIYFYRLFETNRLTERFKISHGNEYMKFQYVGYWSELFSYIIGWLVFFASLKFLKLLRFNKRMSLLASTLKSSAKDLMHFSVIFNIIFMAFIQLFYLVYAANITSFKTFVSSCESGIVMMMGKFDIYEMIAVEPIMTQIFIFGYVVTITFITVNMFLSILNETFSSVRSDIAKQCNDYEIVDFMMNRFKMWTGLGTPDTNAMKPDVVKGGENGEREVEEFPERIDRLLHSISYMYMEKDRLDTLLEMNSGKARMKAMGMGMSHPPPAVSRKYQQPPNKMTMVHTNY</sequence>
<dbReference type="Pfam" id="PF01825">
    <property type="entry name" value="GPS"/>
    <property type="match status" value="1"/>
</dbReference>
<evidence type="ECO:0008006" key="21">
    <source>
        <dbReference type="Google" id="ProtNLM"/>
    </source>
</evidence>
<feature type="transmembrane region" description="Helical" evidence="15">
    <location>
        <begin position="3263"/>
        <end position="3284"/>
    </location>
</feature>
<dbReference type="GO" id="GO:0005886">
    <property type="term" value="C:plasma membrane"/>
    <property type="evidence" value="ECO:0007669"/>
    <property type="project" value="UniProtKB-SubCell"/>
</dbReference>
<dbReference type="SMART" id="SM00321">
    <property type="entry name" value="WSC"/>
    <property type="match status" value="1"/>
</dbReference>
<organism evidence="19 20">
    <name type="scientific">Pinctada imbricata</name>
    <name type="common">Atlantic pearl-oyster</name>
    <name type="synonym">Pinctada martensii</name>
    <dbReference type="NCBI Taxonomy" id="66713"/>
    <lineage>
        <taxon>Eukaryota</taxon>
        <taxon>Metazoa</taxon>
        <taxon>Spiralia</taxon>
        <taxon>Lophotrochozoa</taxon>
        <taxon>Mollusca</taxon>
        <taxon>Bivalvia</taxon>
        <taxon>Autobranchia</taxon>
        <taxon>Pteriomorphia</taxon>
        <taxon>Pterioida</taxon>
        <taxon>Pterioidea</taxon>
        <taxon>Pteriidae</taxon>
        <taxon>Pinctada</taxon>
    </lineage>
</organism>
<feature type="transmembrane region" description="Helical" evidence="15">
    <location>
        <begin position="2811"/>
        <end position="2830"/>
    </location>
</feature>
<proteinExistence type="inferred from homology"/>
<dbReference type="Pfam" id="PF01477">
    <property type="entry name" value="PLAT"/>
    <property type="match status" value="1"/>
</dbReference>
<evidence type="ECO:0000256" key="4">
    <source>
        <dbReference type="ARBA" id="ARBA00022475"/>
    </source>
</evidence>
<dbReference type="InterPro" id="IPR035986">
    <property type="entry name" value="PKD_dom_sf"/>
</dbReference>
<dbReference type="Gene3D" id="2.60.220.50">
    <property type="match status" value="1"/>
</dbReference>
<evidence type="ECO:0000256" key="5">
    <source>
        <dbReference type="ARBA" id="ARBA00022692"/>
    </source>
</evidence>
<dbReference type="GO" id="GO:0050982">
    <property type="term" value="P:detection of mechanical stimulus"/>
    <property type="evidence" value="ECO:0007669"/>
    <property type="project" value="TreeGrafter"/>
</dbReference>
<dbReference type="FunFam" id="1.10.287.70:FF:000086">
    <property type="entry name" value="Polycystic kidney disease 2"/>
    <property type="match status" value="1"/>
</dbReference>
<keyword evidence="5 15" id="KW-0812">Transmembrane</keyword>
<keyword evidence="9 15" id="KW-0472">Membrane</keyword>
<dbReference type="InterPro" id="IPR000601">
    <property type="entry name" value="PKD_dom"/>
</dbReference>
<dbReference type="SMART" id="SM00308">
    <property type="entry name" value="LH2"/>
    <property type="match status" value="1"/>
</dbReference>
<feature type="domain" description="WSC" evidence="18">
    <location>
        <begin position="1"/>
        <end position="90"/>
    </location>
</feature>
<dbReference type="InterPro" id="IPR003915">
    <property type="entry name" value="PKD_2"/>
</dbReference>
<reference evidence="19" key="1">
    <citation type="submission" date="2019-08" db="EMBL/GenBank/DDBJ databases">
        <title>The improved chromosome-level genome for the pearl oyster Pinctada fucata martensii using PacBio sequencing and Hi-C.</title>
        <authorList>
            <person name="Zheng Z."/>
        </authorList>
    </citation>
    <scope>NUCLEOTIDE SEQUENCE</scope>
    <source>
        <strain evidence="19">ZZ-2019</strain>
        <tissue evidence="19">Adductor muscle</tissue>
    </source>
</reference>
<evidence type="ECO:0000256" key="13">
    <source>
        <dbReference type="PROSITE-ProRule" id="PRU00152"/>
    </source>
</evidence>
<dbReference type="InterPro" id="IPR051223">
    <property type="entry name" value="Polycystin"/>
</dbReference>
<dbReference type="InterPro" id="IPR002859">
    <property type="entry name" value="PKD/REJ-like"/>
</dbReference>
<evidence type="ECO:0000256" key="15">
    <source>
        <dbReference type="SAM" id="Phobius"/>
    </source>
</evidence>
<dbReference type="PROSITE" id="PS50093">
    <property type="entry name" value="PKD"/>
    <property type="match status" value="1"/>
</dbReference>
<evidence type="ECO:0000256" key="1">
    <source>
        <dbReference type="ARBA" id="ARBA00004138"/>
    </source>
</evidence>
<dbReference type="Pfam" id="PF20519">
    <property type="entry name" value="Polycystin_dom"/>
    <property type="match status" value="1"/>
</dbReference>
<evidence type="ECO:0000256" key="14">
    <source>
        <dbReference type="SAM" id="MobiDB-lite"/>
    </source>
</evidence>
<evidence type="ECO:0000256" key="6">
    <source>
        <dbReference type="ARBA" id="ARBA00022729"/>
    </source>
</evidence>
<keyword evidence="8" id="KW-0969">Cilium</keyword>
<keyword evidence="10" id="KW-0325">Glycoprotein</keyword>
<accession>A0AA88XXU2</accession>
<evidence type="ECO:0000259" key="18">
    <source>
        <dbReference type="PROSITE" id="PS51212"/>
    </source>
</evidence>
<dbReference type="GO" id="GO:0005509">
    <property type="term" value="F:calcium ion binding"/>
    <property type="evidence" value="ECO:0007669"/>
    <property type="project" value="InterPro"/>
</dbReference>
<keyword evidence="11" id="KW-0966">Cell projection</keyword>
<dbReference type="Pfam" id="PF08016">
    <property type="entry name" value="PKD_channel"/>
    <property type="match status" value="1"/>
</dbReference>
<feature type="transmembrane region" description="Helical" evidence="15">
    <location>
        <begin position="2648"/>
        <end position="2669"/>
    </location>
</feature>
<dbReference type="InterPro" id="IPR036392">
    <property type="entry name" value="PLAT/LH2_dom_sf"/>
</dbReference>
<evidence type="ECO:0000259" key="17">
    <source>
        <dbReference type="PROSITE" id="PS50095"/>
    </source>
</evidence>
<feature type="disulfide bond" evidence="12">
    <location>
        <begin position="2921"/>
        <end position="2934"/>
    </location>
</feature>
<evidence type="ECO:0000313" key="20">
    <source>
        <dbReference type="Proteomes" id="UP001186944"/>
    </source>
</evidence>
<feature type="non-terminal residue" evidence="19">
    <location>
        <position position="1"/>
    </location>
</feature>
<dbReference type="PANTHER" id="PTHR10877">
    <property type="entry name" value="POLYCYSTIN FAMILY MEMBER"/>
    <property type="match status" value="1"/>
</dbReference>
<dbReference type="Pfam" id="PF02010">
    <property type="entry name" value="REJ"/>
    <property type="match status" value="1"/>
</dbReference>
<dbReference type="Pfam" id="PF01822">
    <property type="entry name" value="WSC"/>
    <property type="match status" value="1"/>
</dbReference>